<sequence>MAGKAGREKAAKSIFEDSIVLLANVLAFAAALLGTGPVYSWSIGWVYNFSVTQYGSGLAGLIEFVWIAVVALTLFAFARATLTTSLVMGGLALAARIFA</sequence>
<proteinExistence type="predicted"/>
<comment type="caution">
    <text evidence="2">The sequence shown here is derived from an EMBL/GenBank/DDBJ whole genome shotgun (WGS) entry which is preliminary data.</text>
</comment>
<evidence type="ECO:0000313" key="3">
    <source>
        <dbReference type="Proteomes" id="UP000265845"/>
    </source>
</evidence>
<dbReference type="OrthoDB" id="7631068at2"/>
<dbReference type="EMBL" id="QWGA01000003">
    <property type="protein sequence ID" value="RIJ31056.1"/>
    <property type="molecule type" value="Genomic_DNA"/>
</dbReference>
<accession>A0A399RHH0</accession>
<feature type="transmembrane region" description="Helical" evidence="1">
    <location>
        <begin position="54"/>
        <end position="78"/>
    </location>
</feature>
<organism evidence="2 3">
    <name type="scientific">Henriciella algicola</name>
    <dbReference type="NCBI Taxonomy" id="1608422"/>
    <lineage>
        <taxon>Bacteria</taxon>
        <taxon>Pseudomonadati</taxon>
        <taxon>Pseudomonadota</taxon>
        <taxon>Alphaproteobacteria</taxon>
        <taxon>Hyphomonadales</taxon>
        <taxon>Hyphomonadaceae</taxon>
        <taxon>Henriciella</taxon>
    </lineage>
</organism>
<protein>
    <submittedName>
        <fullName evidence="2">Uncharacterized protein</fullName>
    </submittedName>
</protein>
<keyword evidence="1" id="KW-0812">Transmembrane</keyword>
<keyword evidence="1" id="KW-1133">Transmembrane helix</keyword>
<keyword evidence="3" id="KW-1185">Reference proteome</keyword>
<reference evidence="2 3" key="1">
    <citation type="submission" date="2018-08" db="EMBL/GenBank/DDBJ databases">
        <title>Henriciella mobilis sp. nov., isolated from seawater.</title>
        <authorList>
            <person name="Cheng H."/>
            <person name="Wu Y.-H."/>
            <person name="Xu X.-W."/>
            <person name="Guo L.-L."/>
        </authorList>
    </citation>
    <scope>NUCLEOTIDE SEQUENCE [LARGE SCALE GENOMIC DNA]</scope>
    <source>
        <strain evidence="2 3">CCUG67844</strain>
    </source>
</reference>
<keyword evidence="1" id="KW-0472">Membrane</keyword>
<name>A0A399RHH0_9PROT</name>
<dbReference type="RefSeq" id="WP_119452556.1">
    <property type="nucleotide sequence ID" value="NZ_QWGA01000003.1"/>
</dbReference>
<evidence type="ECO:0000256" key="1">
    <source>
        <dbReference type="SAM" id="Phobius"/>
    </source>
</evidence>
<gene>
    <name evidence="2" type="ORF">D1222_01955</name>
</gene>
<dbReference type="AlphaFoldDB" id="A0A399RHH0"/>
<feature type="transmembrane region" description="Helical" evidence="1">
    <location>
        <begin position="21"/>
        <end position="42"/>
    </location>
</feature>
<dbReference type="Proteomes" id="UP000265845">
    <property type="component" value="Unassembled WGS sequence"/>
</dbReference>
<evidence type="ECO:0000313" key="2">
    <source>
        <dbReference type="EMBL" id="RIJ31056.1"/>
    </source>
</evidence>